<gene>
    <name evidence="1" type="ORF">DCAF_LOCUS25817</name>
</gene>
<keyword evidence="2" id="KW-1185">Reference proteome</keyword>
<evidence type="ECO:0000313" key="2">
    <source>
        <dbReference type="Proteomes" id="UP001314170"/>
    </source>
</evidence>
<dbReference type="EMBL" id="CAWUPB010001195">
    <property type="protein sequence ID" value="CAK7355557.1"/>
    <property type="molecule type" value="Genomic_DNA"/>
</dbReference>
<name>A0AAV1SRB0_9ROSI</name>
<sequence>MLSIFIRVVDENDGAKSKDDKTSLVGIKIIQTSIHEVYMYEHDVATQTHDKIVDHEDEKQNVIDRTTLSKSTNLITNFLTISQHNDTFVCLKDSSIDFKRKDVITIEAWKDDNLYE</sequence>
<evidence type="ECO:0000313" key="1">
    <source>
        <dbReference type="EMBL" id="CAK7355557.1"/>
    </source>
</evidence>
<proteinExistence type="predicted"/>
<dbReference type="Proteomes" id="UP001314170">
    <property type="component" value="Unassembled WGS sequence"/>
</dbReference>
<dbReference type="AlphaFoldDB" id="A0AAV1SRB0"/>
<accession>A0AAV1SRB0</accession>
<comment type="caution">
    <text evidence="1">The sequence shown here is derived from an EMBL/GenBank/DDBJ whole genome shotgun (WGS) entry which is preliminary data.</text>
</comment>
<reference evidence="1 2" key="1">
    <citation type="submission" date="2024-01" db="EMBL/GenBank/DDBJ databases">
        <authorList>
            <person name="Waweru B."/>
        </authorList>
    </citation>
    <scope>NUCLEOTIDE SEQUENCE [LARGE SCALE GENOMIC DNA]</scope>
</reference>
<organism evidence="1 2">
    <name type="scientific">Dovyalis caffra</name>
    <dbReference type="NCBI Taxonomy" id="77055"/>
    <lineage>
        <taxon>Eukaryota</taxon>
        <taxon>Viridiplantae</taxon>
        <taxon>Streptophyta</taxon>
        <taxon>Embryophyta</taxon>
        <taxon>Tracheophyta</taxon>
        <taxon>Spermatophyta</taxon>
        <taxon>Magnoliopsida</taxon>
        <taxon>eudicotyledons</taxon>
        <taxon>Gunneridae</taxon>
        <taxon>Pentapetalae</taxon>
        <taxon>rosids</taxon>
        <taxon>fabids</taxon>
        <taxon>Malpighiales</taxon>
        <taxon>Salicaceae</taxon>
        <taxon>Flacourtieae</taxon>
        <taxon>Dovyalis</taxon>
    </lineage>
</organism>
<protein>
    <submittedName>
        <fullName evidence="1">Uncharacterized protein</fullName>
    </submittedName>
</protein>